<evidence type="ECO:0000256" key="1">
    <source>
        <dbReference type="SAM" id="MobiDB-lite"/>
    </source>
</evidence>
<evidence type="ECO:0000313" key="3">
    <source>
        <dbReference type="EMBL" id="QGX08831.1"/>
    </source>
</evidence>
<dbReference type="SUPFAM" id="SSF52540">
    <property type="entry name" value="P-loop containing nucleoside triphosphate hydrolases"/>
    <property type="match status" value="1"/>
</dbReference>
<dbReference type="AlphaFoldDB" id="A0A650GFQ9"/>
<feature type="compositionally biased region" description="Basic and acidic residues" evidence="1">
    <location>
        <begin position="425"/>
        <end position="439"/>
    </location>
</feature>
<reference evidence="3 4" key="1">
    <citation type="submission" date="2019-11" db="EMBL/GenBank/DDBJ databases">
        <title>Complete Genome Sequence of Janibacter melonis M714.</title>
        <authorList>
            <person name="Zhao Q."/>
        </authorList>
    </citation>
    <scope>NUCLEOTIDE SEQUENCE [LARGE SCALE GENOMIC DNA]</scope>
    <source>
        <strain evidence="3 4">M714</strain>
        <plasmid evidence="3 4">unnamed</plasmid>
    </source>
</reference>
<evidence type="ECO:0000259" key="2">
    <source>
        <dbReference type="Pfam" id="PF13191"/>
    </source>
</evidence>
<dbReference type="KEGG" id="jme:EEW87_17655"/>
<dbReference type="RefSeq" id="WP_123093650.1">
    <property type="nucleotide sequence ID" value="NZ_CP046475.1"/>
</dbReference>
<protein>
    <submittedName>
        <fullName evidence="3">AAA family ATPase</fullName>
    </submittedName>
</protein>
<gene>
    <name evidence="3" type="ORF">EEW87_17655</name>
</gene>
<feature type="region of interest" description="Disordered" evidence="1">
    <location>
        <begin position="407"/>
        <end position="439"/>
    </location>
</feature>
<dbReference type="InterPro" id="IPR027417">
    <property type="entry name" value="P-loop_NTPase"/>
</dbReference>
<sequence length="439" mass="46474">MDYLPCPYQPGTGAQPPVLAGRADLFSKVGTRMLSVASFGRPAPSPIVLTGVRGMGKTVSLTRMRSMAQDMGLGVASARFARSGGDNMQALGEALARSSAVWDSTPSAAWDRAMQHLKEFSVEVNAGVIKLGTRLEGGEQAPGNLTDLIAETAAAHLDHDRRGLAVFVDELHTGSPDDLNTLATASQNLISDRGLPVVIVAAGTPDTAAALERAGSSFAERFSYLNVGPLNADESLAALVQPSVDLGVTWTPEAAAAALEMAQGNPWRIQQLGEGCWEAAMEQGRPLVLGSQIDARLVAAAGEHVMETLEHGSFASRWTNSTPVERLYLTAAAQSMGSDGIAQTRHIDSLMGRTSTQNSDVRATLINKGVLTAAGRGAISFSAPGFDHFVLERQNVPRLDSNILETRTRSAITSSHRTPTAQASETRRAKTSDRPRLEP</sequence>
<feature type="domain" description="Orc1-like AAA ATPase" evidence="2">
    <location>
        <begin position="19"/>
        <end position="199"/>
    </location>
</feature>
<name>A0A650GFQ9_9MICO</name>
<dbReference type="InterPro" id="IPR041664">
    <property type="entry name" value="AAA_16"/>
</dbReference>
<organism evidence="3 4">
    <name type="scientific">Janibacter melonis</name>
    <dbReference type="NCBI Taxonomy" id="262209"/>
    <lineage>
        <taxon>Bacteria</taxon>
        <taxon>Bacillati</taxon>
        <taxon>Actinomycetota</taxon>
        <taxon>Actinomycetes</taxon>
        <taxon>Micrococcales</taxon>
        <taxon>Intrasporangiaceae</taxon>
        <taxon>Janibacter</taxon>
    </lineage>
</organism>
<evidence type="ECO:0000313" key="4">
    <source>
        <dbReference type="Proteomes" id="UP000271708"/>
    </source>
</evidence>
<geneLocation type="plasmid" evidence="3">
    <name>unnamed</name>
</geneLocation>
<dbReference type="Pfam" id="PF13191">
    <property type="entry name" value="AAA_16"/>
    <property type="match status" value="1"/>
</dbReference>
<dbReference type="EMBL" id="CP046475">
    <property type="protein sequence ID" value="QGX08831.1"/>
    <property type="molecule type" value="Genomic_DNA"/>
</dbReference>
<accession>A0A650GFQ9</accession>
<feature type="compositionally biased region" description="Polar residues" evidence="1">
    <location>
        <begin position="407"/>
        <end position="424"/>
    </location>
</feature>
<dbReference type="Proteomes" id="UP000271708">
    <property type="component" value="Plasmid unnamed"/>
</dbReference>
<dbReference type="GeneID" id="59163557"/>
<proteinExistence type="predicted"/>
<keyword evidence="3" id="KW-0614">Plasmid</keyword>